<dbReference type="Proteomes" id="UP000441925">
    <property type="component" value="Unassembled WGS sequence"/>
</dbReference>
<proteinExistence type="predicted"/>
<feature type="signal peptide" evidence="1">
    <location>
        <begin position="1"/>
        <end position="21"/>
    </location>
</feature>
<evidence type="ECO:0000256" key="1">
    <source>
        <dbReference type="SAM" id="SignalP"/>
    </source>
</evidence>
<comment type="caution">
    <text evidence="2">The sequence shown here is derived from an EMBL/GenBank/DDBJ whole genome shotgun (WGS) entry which is preliminary data.</text>
</comment>
<dbReference type="EMBL" id="VULQ01000017">
    <property type="protein sequence ID" value="MSS78667.1"/>
    <property type="molecule type" value="Genomic_DNA"/>
</dbReference>
<feature type="chain" id="PRO_5026718834" evidence="1">
    <location>
        <begin position="22"/>
        <end position="254"/>
    </location>
</feature>
<sequence>MKHKKLLITSLLLLVPFISKASKLEDIKDIRGEKNYFQDLMLDNINMHIDISEFKKYGIDPKEYGINIDTNNNIYIDANDKGDENSNKTPAIIKELDQKKFILSSGTGDWSTELIFTDNKGNFTIKYLDDDASVRYISEGKGRFSLDKKVNDTTYILNLEDFKVTSPTGEVDSKADKKIEYYKMPHGLEAKDNDDKLSKKFTLYLPKRKRSEMSNQVNEWINRRGGHKYIDDYESRIFILVNNDSIFPFLEDVK</sequence>
<protein>
    <submittedName>
        <fullName evidence="2">Uncharacterized protein</fullName>
    </submittedName>
</protein>
<reference evidence="2 3" key="1">
    <citation type="submission" date="2019-08" db="EMBL/GenBank/DDBJ databases">
        <title>In-depth cultivation of the pig gut microbiome towards novel bacterial diversity and tailored functional studies.</title>
        <authorList>
            <person name="Wylensek D."/>
            <person name="Hitch T.C.A."/>
            <person name="Clavel T."/>
        </authorList>
    </citation>
    <scope>NUCLEOTIDE SEQUENCE [LARGE SCALE GENOMIC DNA]</scope>
    <source>
        <strain evidence="2 3">WCA-380-WT-2B</strain>
    </source>
</reference>
<dbReference type="AlphaFoldDB" id="A0A6N7VXU4"/>
<keyword evidence="1" id="KW-0732">Signal</keyword>
<evidence type="ECO:0000313" key="2">
    <source>
        <dbReference type="EMBL" id="MSS78667.1"/>
    </source>
</evidence>
<gene>
    <name evidence="2" type="ORF">FYJ26_09780</name>
</gene>
<organism evidence="2 3">
    <name type="scientific">Anaerococcus porci</name>
    <dbReference type="NCBI Taxonomy" id="2652269"/>
    <lineage>
        <taxon>Bacteria</taxon>
        <taxon>Bacillati</taxon>
        <taxon>Bacillota</taxon>
        <taxon>Tissierellia</taxon>
        <taxon>Tissierellales</taxon>
        <taxon>Peptoniphilaceae</taxon>
        <taxon>Anaerococcus</taxon>
    </lineage>
</organism>
<dbReference type="RefSeq" id="WP_154541955.1">
    <property type="nucleotide sequence ID" value="NZ_JAXDSU010000018.1"/>
</dbReference>
<name>A0A6N7VXU4_9FIRM</name>
<evidence type="ECO:0000313" key="3">
    <source>
        <dbReference type="Proteomes" id="UP000441925"/>
    </source>
</evidence>
<keyword evidence="3" id="KW-1185">Reference proteome</keyword>
<accession>A0A6N7VXU4</accession>